<gene>
    <name evidence="24" type="ORF">SAMN05192573_102222</name>
</gene>
<accession>A0A1G7RGN2</accession>
<feature type="domain" description="FAD-binding FR-type" evidence="23">
    <location>
        <begin position="152"/>
        <end position="263"/>
    </location>
</feature>
<dbReference type="Pfam" id="PF00175">
    <property type="entry name" value="NAD_binding_1"/>
    <property type="match status" value="1"/>
</dbReference>
<keyword evidence="8 21" id="KW-0561">Oxygen transport</keyword>
<evidence type="ECO:0000256" key="5">
    <source>
        <dbReference type="ARBA" id="ARBA00012229"/>
    </source>
</evidence>
<feature type="domain" description="Globin" evidence="22">
    <location>
        <begin position="1"/>
        <end position="138"/>
    </location>
</feature>
<keyword evidence="9" id="KW-0285">Flavoprotein</keyword>
<dbReference type="InterPro" id="IPR017927">
    <property type="entry name" value="FAD-bd_FR_type"/>
</dbReference>
<evidence type="ECO:0000256" key="16">
    <source>
        <dbReference type="ARBA" id="ARBA00030024"/>
    </source>
</evidence>
<dbReference type="GO" id="GO:0046210">
    <property type="term" value="P:nitric oxide catabolic process"/>
    <property type="evidence" value="ECO:0007669"/>
    <property type="project" value="TreeGrafter"/>
</dbReference>
<evidence type="ECO:0000256" key="20">
    <source>
        <dbReference type="ARBA" id="ARBA00049433"/>
    </source>
</evidence>
<dbReference type="AlphaFoldDB" id="A0A1G7RGN2"/>
<dbReference type="Gene3D" id="2.40.30.10">
    <property type="entry name" value="Translation factors"/>
    <property type="match status" value="1"/>
</dbReference>
<keyword evidence="12" id="KW-0521">NADP</keyword>
<evidence type="ECO:0000256" key="4">
    <source>
        <dbReference type="ARBA" id="ARBA00008414"/>
    </source>
</evidence>
<evidence type="ECO:0000256" key="10">
    <source>
        <dbReference type="ARBA" id="ARBA00022723"/>
    </source>
</evidence>
<keyword evidence="11" id="KW-0274">FAD</keyword>
<dbReference type="PANTHER" id="PTHR43396:SF3">
    <property type="entry name" value="FLAVOHEMOPROTEIN"/>
    <property type="match status" value="1"/>
</dbReference>
<evidence type="ECO:0000256" key="2">
    <source>
        <dbReference type="ARBA" id="ARBA00001974"/>
    </source>
</evidence>
<dbReference type="Gene3D" id="3.40.50.80">
    <property type="entry name" value="Nucleotide-binding domain of ferredoxin-NADP reductase (FNR) module"/>
    <property type="match status" value="1"/>
</dbReference>
<dbReference type="InterPro" id="IPR009050">
    <property type="entry name" value="Globin-like_sf"/>
</dbReference>
<keyword evidence="7 21" id="KW-0349">Heme</keyword>
<dbReference type="STRING" id="551996.SAMN05192573_102222"/>
<dbReference type="FunFam" id="1.10.490.10:FF:000003">
    <property type="entry name" value="Flavohemoprotein"/>
    <property type="match status" value="1"/>
</dbReference>
<comment type="similarity">
    <text evidence="3">In the C-terminal section; belongs to the flavoprotein pyridine nucleotide cytochrome reductase family.</text>
</comment>
<dbReference type="CDD" id="cd06184">
    <property type="entry name" value="flavohem_like_fad_nad_binding"/>
    <property type="match status" value="1"/>
</dbReference>
<protein>
    <recommendedName>
        <fullName evidence="6">Flavohemoprotein</fullName>
        <ecNumber evidence="5">1.14.12.17</ecNumber>
    </recommendedName>
    <alternativeName>
        <fullName evidence="17">Flavohemoglobin</fullName>
    </alternativeName>
    <alternativeName>
        <fullName evidence="16">Hemoglobin-like protein</fullName>
    </alternativeName>
    <alternativeName>
        <fullName evidence="18">Nitric oxide dioxygenase</fullName>
    </alternativeName>
</protein>
<dbReference type="PROSITE" id="PS01033">
    <property type="entry name" value="GLOBIN"/>
    <property type="match status" value="1"/>
</dbReference>
<dbReference type="GO" id="GO:0019825">
    <property type="term" value="F:oxygen binding"/>
    <property type="evidence" value="ECO:0007669"/>
    <property type="project" value="InterPro"/>
</dbReference>
<name>A0A1G7RGN2_9SPHI</name>
<evidence type="ECO:0000256" key="9">
    <source>
        <dbReference type="ARBA" id="ARBA00022630"/>
    </source>
</evidence>
<dbReference type="PRINTS" id="PR00188">
    <property type="entry name" value="PLANTGLOBIN"/>
</dbReference>
<dbReference type="PROSITE" id="PS51384">
    <property type="entry name" value="FAD_FR"/>
    <property type="match status" value="1"/>
</dbReference>
<reference evidence="25" key="1">
    <citation type="submission" date="2016-10" db="EMBL/GenBank/DDBJ databases">
        <authorList>
            <person name="Varghese N."/>
            <person name="Submissions S."/>
        </authorList>
    </citation>
    <scope>NUCLEOTIDE SEQUENCE [LARGE SCALE GENOMIC DNA]</scope>
    <source>
        <strain evidence="25">Gh-67</strain>
    </source>
</reference>
<dbReference type="InterPro" id="IPR000971">
    <property type="entry name" value="Globin"/>
</dbReference>
<keyword evidence="24" id="KW-0223">Dioxygenase</keyword>
<dbReference type="GO" id="GO:0046872">
    <property type="term" value="F:metal ion binding"/>
    <property type="evidence" value="ECO:0007669"/>
    <property type="project" value="UniProtKB-KW"/>
</dbReference>
<keyword evidence="21" id="KW-0813">Transport</keyword>
<evidence type="ECO:0000256" key="21">
    <source>
        <dbReference type="RuleBase" id="RU000356"/>
    </source>
</evidence>
<dbReference type="FunFam" id="3.40.50.80:FF:000010">
    <property type="entry name" value="Flavohemoprotein"/>
    <property type="match status" value="1"/>
</dbReference>
<dbReference type="InterPro" id="IPR017938">
    <property type="entry name" value="Riboflavin_synthase-like_b-brl"/>
</dbReference>
<evidence type="ECO:0000256" key="18">
    <source>
        <dbReference type="ARBA" id="ARBA00033187"/>
    </source>
</evidence>
<evidence type="ECO:0000256" key="12">
    <source>
        <dbReference type="ARBA" id="ARBA00022857"/>
    </source>
</evidence>
<evidence type="ECO:0000256" key="8">
    <source>
        <dbReference type="ARBA" id="ARBA00022621"/>
    </source>
</evidence>
<dbReference type="InterPro" id="IPR039261">
    <property type="entry name" value="FNR_nucleotide-bd"/>
</dbReference>
<keyword evidence="25" id="KW-1185">Reference proteome</keyword>
<dbReference type="GO" id="GO:0008941">
    <property type="term" value="F:nitric oxide dioxygenase NAD(P)H activity"/>
    <property type="evidence" value="ECO:0007669"/>
    <property type="project" value="UniProtKB-EC"/>
</dbReference>
<comment type="cofactor">
    <cofactor evidence="2">
        <name>FAD</name>
        <dbReference type="ChEBI" id="CHEBI:57692"/>
    </cofactor>
</comment>
<dbReference type="GO" id="GO:0071500">
    <property type="term" value="P:cellular response to nitrosative stress"/>
    <property type="evidence" value="ECO:0007669"/>
    <property type="project" value="TreeGrafter"/>
</dbReference>
<dbReference type="SUPFAM" id="SSF52343">
    <property type="entry name" value="Ferredoxin reductase-like, C-terminal NADP-linked domain"/>
    <property type="match status" value="1"/>
</dbReference>
<comment type="similarity">
    <text evidence="4">Belongs to the globin family. Two-domain flavohemoproteins subfamily.</text>
</comment>
<evidence type="ECO:0000256" key="1">
    <source>
        <dbReference type="ARBA" id="ARBA00001970"/>
    </source>
</evidence>
<sequence>MITKEQKELVKATVPVLKEHGVLLTTHFYNRMFTHNPELKNVFNMGNQQNSKQQTALAMAVLAYAEHIENPGVLMPVLDGIGQKHTSLDIRPEHYAIVGGHLIASISEVLGDAATPELLEAWTVAYNQLAAIMTGHEQNLYSKQVAKKGGWTGWRPFVVKQKVKESAEIISFYLYPANGGAVPDFTPGQFLSVRLFLPELNLLQPRQYSISSAPNGEYYRISVKREAGTELLADGMISNRLHNFVNEGDIIEVSAPAGGFVLNGDGDHPIVFISGGVGQTPLMSMMESLIKSGSKRPKTWVHGCRDKNVHAFKEVIEHWEGKNEEVKKHIFYNQIEEGVTDDLYEGWVDLSQLGDEIFEPNTEYYICGPAGFIELHYRELVKKGIDKQLIHFEEFGPQTLQLN</sequence>
<dbReference type="Pfam" id="PF00042">
    <property type="entry name" value="Globin"/>
    <property type="match status" value="1"/>
</dbReference>
<keyword evidence="13" id="KW-0560">Oxidoreductase</keyword>
<dbReference type="EMBL" id="FNCG01000002">
    <property type="protein sequence ID" value="SDG09299.1"/>
    <property type="molecule type" value="Genomic_DNA"/>
</dbReference>
<dbReference type="PANTHER" id="PTHR43396">
    <property type="entry name" value="FLAVOHEMOPROTEIN"/>
    <property type="match status" value="1"/>
</dbReference>
<keyword evidence="15" id="KW-0520">NAD</keyword>
<evidence type="ECO:0000256" key="13">
    <source>
        <dbReference type="ARBA" id="ARBA00023002"/>
    </source>
</evidence>
<dbReference type="SUPFAM" id="SSF46458">
    <property type="entry name" value="Globin-like"/>
    <property type="match status" value="1"/>
</dbReference>
<proteinExistence type="inferred from homology"/>
<evidence type="ECO:0000313" key="24">
    <source>
        <dbReference type="EMBL" id="SDG09299.1"/>
    </source>
</evidence>
<keyword evidence="14" id="KW-0408">Iron</keyword>
<evidence type="ECO:0000256" key="7">
    <source>
        <dbReference type="ARBA" id="ARBA00022617"/>
    </source>
</evidence>
<evidence type="ECO:0000256" key="14">
    <source>
        <dbReference type="ARBA" id="ARBA00023004"/>
    </source>
</evidence>
<keyword evidence="10" id="KW-0479">Metal-binding</keyword>
<dbReference type="GO" id="GO:0020037">
    <property type="term" value="F:heme binding"/>
    <property type="evidence" value="ECO:0007669"/>
    <property type="project" value="InterPro"/>
</dbReference>
<evidence type="ECO:0000256" key="19">
    <source>
        <dbReference type="ARBA" id="ARBA00048649"/>
    </source>
</evidence>
<comment type="cofactor">
    <cofactor evidence="1">
        <name>heme b</name>
        <dbReference type="ChEBI" id="CHEBI:60344"/>
    </cofactor>
</comment>
<dbReference type="GO" id="GO:0071949">
    <property type="term" value="F:FAD binding"/>
    <property type="evidence" value="ECO:0007669"/>
    <property type="project" value="TreeGrafter"/>
</dbReference>
<dbReference type="SUPFAM" id="SSF63380">
    <property type="entry name" value="Riboflavin synthase domain-like"/>
    <property type="match status" value="1"/>
</dbReference>
<evidence type="ECO:0000259" key="22">
    <source>
        <dbReference type="PROSITE" id="PS01033"/>
    </source>
</evidence>
<evidence type="ECO:0000256" key="15">
    <source>
        <dbReference type="ARBA" id="ARBA00023027"/>
    </source>
</evidence>
<dbReference type="InterPro" id="IPR012292">
    <property type="entry name" value="Globin/Proto"/>
</dbReference>
<evidence type="ECO:0000259" key="23">
    <source>
        <dbReference type="PROSITE" id="PS51384"/>
    </source>
</evidence>
<organism evidence="24 25">
    <name type="scientific">Mucilaginibacter gossypii</name>
    <dbReference type="NCBI Taxonomy" id="551996"/>
    <lineage>
        <taxon>Bacteria</taxon>
        <taxon>Pseudomonadati</taxon>
        <taxon>Bacteroidota</taxon>
        <taxon>Sphingobacteriia</taxon>
        <taxon>Sphingobacteriales</taxon>
        <taxon>Sphingobacteriaceae</taxon>
        <taxon>Mucilaginibacter</taxon>
    </lineage>
</organism>
<dbReference type="CDD" id="cd14779">
    <property type="entry name" value="FHP_Ae-globin-like"/>
    <property type="match status" value="1"/>
</dbReference>
<dbReference type="GO" id="GO:0005344">
    <property type="term" value="F:oxygen carrier activity"/>
    <property type="evidence" value="ECO:0007669"/>
    <property type="project" value="UniProtKB-KW"/>
</dbReference>
<evidence type="ECO:0000256" key="6">
    <source>
        <dbReference type="ARBA" id="ARBA00014637"/>
    </source>
</evidence>
<evidence type="ECO:0000313" key="25">
    <source>
        <dbReference type="Proteomes" id="UP000199705"/>
    </source>
</evidence>
<comment type="catalytic activity">
    <reaction evidence="19">
        <text>2 nitric oxide + NADH + 2 O2 = 2 nitrate + NAD(+) + H(+)</text>
        <dbReference type="Rhea" id="RHEA:19469"/>
        <dbReference type="ChEBI" id="CHEBI:15378"/>
        <dbReference type="ChEBI" id="CHEBI:15379"/>
        <dbReference type="ChEBI" id="CHEBI:16480"/>
        <dbReference type="ChEBI" id="CHEBI:17632"/>
        <dbReference type="ChEBI" id="CHEBI:57540"/>
        <dbReference type="ChEBI" id="CHEBI:57945"/>
        <dbReference type="EC" id="1.14.12.17"/>
    </reaction>
</comment>
<evidence type="ECO:0000256" key="17">
    <source>
        <dbReference type="ARBA" id="ARBA00030929"/>
    </source>
</evidence>
<dbReference type="Gene3D" id="1.10.490.10">
    <property type="entry name" value="Globins"/>
    <property type="match status" value="1"/>
</dbReference>
<dbReference type="FunFam" id="2.40.30.10:FF:000034">
    <property type="entry name" value="Flavohemoprotein"/>
    <property type="match status" value="1"/>
</dbReference>
<dbReference type="Proteomes" id="UP000199705">
    <property type="component" value="Unassembled WGS sequence"/>
</dbReference>
<evidence type="ECO:0000256" key="11">
    <source>
        <dbReference type="ARBA" id="ARBA00022827"/>
    </source>
</evidence>
<dbReference type="EC" id="1.14.12.17" evidence="5"/>
<evidence type="ECO:0000256" key="3">
    <source>
        <dbReference type="ARBA" id="ARBA00006401"/>
    </source>
</evidence>
<dbReference type="NCBIfam" id="NF009805">
    <property type="entry name" value="PRK13289.1"/>
    <property type="match status" value="1"/>
</dbReference>
<dbReference type="InterPro" id="IPR001433">
    <property type="entry name" value="OxRdtase_FAD/NAD-bd"/>
</dbReference>
<comment type="catalytic activity">
    <reaction evidence="20">
        <text>2 nitric oxide + NADPH + 2 O2 = 2 nitrate + NADP(+) + H(+)</text>
        <dbReference type="Rhea" id="RHEA:19465"/>
        <dbReference type="ChEBI" id="CHEBI:15378"/>
        <dbReference type="ChEBI" id="CHEBI:15379"/>
        <dbReference type="ChEBI" id="CHEBI:16480"/>
        <dbReference type="ChEBI" id="CHEBI:17632"/>
        <dbReference type="ChEBI" id="CHEBI:57783"/>
        <dbReference type="ChEBI" id="CHEBI:58349"/>
        <dbReference type="EC" id="1.14.12.17"/>
    </reaction>
</comment>